<evidence type="ECO:0000256" key="2">
    <source>
        <dbReference type="SAM" id="Phobius"/>
    </source>
</evidence>
<dbReference type="InterPro" id="IPR045339">
    <property type="entry name" value="DUF6534"/>
</dbReference>
<feature type="domain" description="DUF6534" evidence="3">
    <location>
        <begin position="265"/>
        <end position="350"/>
    </location>
</feature>
<feature type="transmembrane region" description="Helical" evidence="2">
    <location>
        <begin position="117"/>
        <end position="141"/>
    </location>
</feature>
<feature type="region of interest" description="Disordered" evidence="1">
    <location>
        <begin position="35"/>
        <end position="56"/>
    </location>
</feature>
<evidence type="ECO:0000313" key="5">
    <source>
        <dbReference type="Proteomes" id="UP000256964"/>
    </source>
</evidence>
<dbReference type="STRING" id="139420.A0A371DAL3"/>
<proteinExistence type="predicted"/>
<feature type="compositionally biased region" description="Pro residues" evidence="1">
    <location>
        <begin position="524"/>
        <end position="538"/>
    </location>
</feature>
<dbReference type="Proteomes" id="UP000256964">
    <property type="component" value="Unassembled WGS sequence"/>
</dbReference>
<feature type="compositionally biased region" description="Pro residues" evidence="1">
    <location>
        <begin position="44"/>
        <end position="55"/>
    </location>
</feature>
<keyword evidence="2" id="KW-1133">Transmembrane helix</keyword>
<feature type="region of interest" description="Disordered" evidence="1">
    <location>
        <begin position="470"/>
        <end position="542"/>
    </location>
</feature>
<reference evidence="4 5" key="1">
    <citation type="journal article" date="2018" name="Biotechnol. Biofuels">
        <title>Integrative visual omics of the white-rot fungus Polyporus brumalis exposes the biotechnological potential of its oxidative enzymes for delignifying raw plant biomass.</title>
        <authorList>
            <person name="Miyauchi S."/>
            <person name="Rancon A."/>
            <person name="Drula E."/>
            <person name="Hage H."/>
            <person name="Chaduli D."/>
            <person name="Favel A."/>
            <person name="Grisel S."/>
            <person name="Henrissat B."/>
            <person name="Herpoel-Gimbert I."/>
            <person name="Ruiz-Duenas F.J."/>
            <person name="Chevret D."/>
            <person name="Hainaut M."/>
            <person name="Lin J."/>
            <person name="Wang M."/>
            <person name="Pangilinan J."/>
            <person name="Lipzen A."/>
            <person name="Lesage-Meessen L."/>
            <person name="Navarro D."/>
            <person name="Riley R."/>
            <person name="Grigoriev I.V."/>
            <person name="Zhou S."/>
            <person name="Raouche S."/>
            <person name="Rosso M.N."/>
        </authorList>
    </citation>
    <scope>NUCLEOTIDE SEQUENCE [LARGE SCALE GENOMIC DNA]</scope>
    <source>
        <strain evidence="4 5">BRFM 1820</strain>
    </source>
</reference>
<dbReference type="AlphaFoldDB" id="A0A371DAL3"/>
<gene>
    <name evidence="4" type="ORF">OH76DRAFT_1482956</name>
</gene>
<sequence>MPFPVPSPLSWWRARIPATPPSELPPCLATRPLSLNLPSRPSGRPRPPRPPPALHPTPIISLPGPRLEQLRVMVDLNSTYGALFIGLLASAVLFGVTMLQAFVYFTQYPADRVWRKLAVCWLSFLDALHLALCAHFVYYYLVISYDDPSALSYIVWSFKIRTVVDGLVVVSVHTLYTLRLWTLLAIDNHVKPFGKEDRRWSEQKLTISASASRWLMCRLVPWFVSALVVIGYGIVIVMCFETFRLDSFDRLSHAPWATYVPFCFSTVIDTFIAGSLCYFLSRCRTDSGAMNGPIRTLMVYTLNTGIICCFCSLVAISMMVAYPNTFISVAIEFIVIKLYINSYLAMVNARGGLRNEPGPRMTSAYTPNTSIALRDVVQVEHKPIPFLTYPHFDSSLHVDRPHDSLARKSVDLLPSHDIVVSLSEPYLLRAPRISHPDVCREYGIMEKAVQPPSELRTVAERLAITPPLPLQISVSEPPSPTARAFNLASPSSDGYSLPPSPLSPSFPPSPVSPLSPSRASPYPFQTPAPYPQDYPSPPERSLSPLRFASPDLSQSMVELGLGLDDDPMPMVYAFPRDKYTRMVRSARSKSKARRTLFDERGVALMWGLHDDSQSITELGTRTQLAGMA</sequence>
<dbReference type="Pfam" id="PF20152">
    <property type="entry name" value="DUF6534"/>
    <property type="match status" value="1"/>
</dbReference>
<evidence type="ECO:0000259" key="3">
    <source>
        <dbReference type="Pfam" id="PF20152"/>
    </source>
</evidence>
<dbReference type="PANTHER" id="PTHR40465">
    <property type="entry name" value="CHROMOSOME 1, WHOLE GENOME SHOTGUN SEQUENCE"/>
    <property type="match status" value="1"/>
</dbReference>
<evidence type="ECO:0000313" key="4">
    <source>
        <dbReference type="EMBL" id="RDX49584.1"/>
    </source>
</evidence>
<dbReference type="PANTHER" id="PTHR40465:SF1">
    <property type="entry name" value="DUF6534 DOMAIN-CONTAINING PROTEIN"/>
    <property type="match status" value="1"/>
</dbReference>
<feature type="transmembrane region" description="Helical" evidence="2">
    <location>
        <begin position="258"/>
        <end position="280"/>
    </location>
</feature>
<feature type="transmembrane region" description="Helical" evidence="2">
    <location>
        <begin position="326"/>
        <end position="346"/>
    </location>
</feature>
<feature type="transmembrane region" description="Helical" evidence="2">
    <location>
        <begin position="153"/>
        <end position="176"/>
    </location>
</feature>
<dbReference type="EMBL" id="KZ857404">
    <property type="protein sequence ID" value="RDX49584.1"/>
    <property type="molecule type" value="Genomic_DNA"/>
</dbReference>
<feature type="transmembrane region" description="Helical" evidence="2">
    <location>
        <begin position="219"/>
        <end position="238"/>
    </location>
</feature>
<keyword evidence="5" id="KW-1185">Reference proteome</keyword>
<organism evidence="4 5">
    <name type="scientific">Lentinus brumalis</name>
    <dbReference type="NCBI Taxonomy" id="2498619"/>
    <lineage>
        <taxon>Eukaryota</taxon>
        <taxon>Fungi</taxon>
        <taxon>Dikarya</taxon>
        <taxon>Basidiomycota</taxon>
        <taxon>Agaricomycotina</taxon>
        <taxon>Agaricomycetes</taxon>
        <taxon>Polyporales</taxon>
        <taxon>Polyporaceae</taxon>
        <taxon>Lentinus</taxon>
    </lineage>
</organism>
<feature type="transmembrane region" description="Helical" evidence="2">
    <location>
        <begin position="80"/>
        <end position="105"/>
    </location>
</feature>
<protein>
    <recommendedName>
        <fullName evidence="3">DUF6534 domain-containing protein</fullName>
    </recommendedName>
</protein>
<accession>A0A371DAL3</accession>
<name>A0A371DAL3_9APHY</name>
<evidence type="ECO:0000256" key="1">
    <source>
        <dbReference type="SAM" id="MobiDB-lite"/>
    </source>
</evidence>
<dbReference type="OrthoDB" id="2535105at2759"/>
<keyword evidence="2" id="KW-0472">Membrane</keyword>
<feature type="transmembrane region" description="Helical" evidence="2">
    <location>
        <begin position="300"/>
        <end position="320"/>
    </location>
</feature>
<keyword evidence="2" id="KW-0812">Transmembrane</keyword>
<feature type="compositionally biased region" description="Pro residues" evidence="1">
    <location>
        <begin position="498"/>
        <end position="513"/>
    </location>
</feature>